<dbReference type="InterPro" id="IPR036388">
    <property type="entry name" value="WH-like_DNA-bd_sf"/>
</dbReference>
<dbReference type="PRINTS" id="PR00598">
    <property type="entry name" value="HTHMARR"/>
</dbReference>
<dbReference type="Pfam" id="PF12802">
    <property type="entry name" value="MarR_2"/>
    <property type="match status" value="1"/>
</dbReference>
<proteinExistence type="predicted"/>
<dbReference type="PROSITE" id="PS50995">
    <property type="entry name" value="HTH_MARR_2"/>
    <property type="match status" value="1"/>
</dbReference>
<dbReference type="PANTHER" id="PTHR33164:SF43">
    <property type="entry name" value="HTH-TYPE TRANSCRIPTIONAL REPRESSOR YETL"/>
    <property type="match status" value="1"/>
</dbReference>
<gene>
    <name evidence="2" type="ORF">SK854_42400</name>
</gene>
<feature type="domain" description="HTH marR-type" evidence="1">
    <location>
        <begin position="14"/>
        <end position="146"/>
    </location>
</feature>
<dbReference type="Proteomes" id="UP001285352">
    <property type="component" value="Unassembled WGS sequence"/>
</dbReference>
<dbReference type="SUPFAM" id="SSF46785">
    <property type="entry name" value="Winged helix' DNA-binding domain"/>
    <property type="match status" value="1"/>
</dbReference>
<sequence>MTRDDDEPVSADAPNRLLWALRRAELGARALKEQRLRPLGLATAHYSLLMSVHGEPGLTGAELARRLDVTPQAVASLVTRLVDKGQLERQSHPRHRHVQELHLTDAGRQVLMSADVVVDSIEQQITERLGSGDAARLTALLEKAIDAVRETKPGAEP</sequence>
<dbReference type="InterPro" id="IPR036390">
    <property type="entry name" value="WH_DNA-bd_sf"/>
</dbReference>
<comment type="caution">
    <text evidence="2">The sequence shown here is derived from an EMBL/GenBank/DDBJ whole genome shotgun (WGS) entry which is preliminary data.</text>
</comment>
<accession>A0ABU4VAV9</accession>
<dbReference type="Gene3D" id="1.10.10.10">
    <property type="entry name" value="Winged helix-like DNA-binding domain superfamily/Winged helix DNA-binding domain"/>
    <property type="match status" value="1"/>
</dbReference>
<dbReference type="PANTHER" id="PTHR33164">
    <property type="entry name" value="TRANSCRIPTIONAL REGULATOR, MARR FAMILY"/>
    <property type="match status" value="1"/>
</dbReference>
<evidence type="ECO:0000313" key="2">
    <source>
        <dbReference type="EMBL" id="MDX8148829.1"/>
    </source>
</evidence>
<protein>
    <submittedName>
        <fullName evidence="2">MarR family transcriptional regulator</fullName>
    </submittedName>
</protein>
<evidence type="ECO:0000259" key="1">
    <source>
        <dbReference type="PROSITE" id="PS50995"/>
    </source>
</evidence>
<dbReference type="EMBL" id="JAXAVU010000016">
    <property type="protein sequence ID" value="MDX8148829.1"/>
    <property type="molecule type" value="Genomic_DNA"/>
</dbReference>
<organism evidence="2 3">
    <name type="scientific">Lentzea sokolovensis</name>
    <dbReference type="NCBI Taxonomy" id="3095429"/>
    <lineage>
        <taxon>Bacteria</taxon>
        <taxon>Bacillati</taxon>
        <taxon>Actinomycetota</taxon>
        <taxon>Actinomycetes</taxon>
        <taxon>Pseudonocardiales</taxon>
        <taxon>Pseudonocardiaceae</taxon>
        <taxon>Lentzea</taxon>
    </lineage>
</organism>
<dbReference type="InterPro" id="IPR039422">
    <property type="entry name" value="MarR/SlyA-like"/>
</dbReference>
<dbReference type="SMART" id="SM00347">
    <property type="entry name" value="HTH_MARR"/>
    <property type="match status" value="1"/>
</dbReference>
<reference evidence="2 3" key="1">
    <citation type="submission" date="2023-11" db="EMBL/GenBank/DDBJ databases">
        <title>Lentzea sokolovensis, sp. nov., Lentzea kristufkii, sp. nov., and Lentzea miocenensis, sp. nov., rare actinobacteria from Sokolov Coal Basin, Miocene lacustrine sediment, Czech Republic.</title>
        <authorList>
            <person name="Lara A."/>
            <person name="Kotroba L."/>
            <person name="Nouioui I."/>
            <person name="Neumann-Schaal M."/>
            <person name="Mast Y."/>
            <person name="Chronakova A."/>
        </authorList>
    </citation>
    <scope>NUCLEOTIDE SEQUENCE [LARGE SCALE GENOMIC DNA]</scope>
    <source>
        <strain evidence="2 3">BCCO 10_0061</strain>
    </source>
</reference>
<name>A0ABU4VAV9_9PSEU</name>
<evidence type="ECO:0000313" key="3">
    <source>
        <dbReference type="Proteomes" id="UP001285352"/>
    </source>
</evidence>
<reference evidence="2 3" key="2">
    <citation type="submission" date="2023-11" db="EMBL/GenBank/DDBJ databases">
        <authorList>
            <person name="Lara A.C."/>
            <person name="Chronakova A."/>
        </authorList>
    </citation>
    <scope>NUCLEOTIDE SEQUENCE [LARGE SCALE GENOMIC DNA]</scope>
    <source>
        <strain evidence="2 3">BCCO 10_0061</strain>
    </source>
</reference>
<keyword evidence="3" id="KW-1185">Reference proteome</keyword>
<dbReference type="RefSeq" id="WP_319980799.1">
    <property type="nucleotide sequence ID" value="NZ_JAXAVU010000016.1"/>
</dbReference>
<dbReference type="InterPro" id="IPR000835">
    <property type="entry name" value="HTH_MarR-typ"/>
</dbReference>